<name>A0A1V2H1N0_9PROT</name>
<reference evidence="1 2" key="1">
    <citation type="submission" date="2016-10" db="EMBL/GenBank/DDBJ databases">
        <title>Draft Genome sequence of Roseomonas sp. strain M3.</title>
        <authorList>
            <person name="Subhash Y."/>
            <person name="Lee S."/>
        </authorList>
    </citation>
    <scope>NUCLEOTIDE SEQUENCE [LARGE SCALE GENOMIC DNA]</scope>
    <source>
        <strain evidence="1 2">M3</strain>
    </source>
</reference>
<evidence type="ECO:0000313" key="1">
    <source>
        <dbReference type="EMBL" id="ONG53122.1"/>
    </source>
</evidence>
<dbReference type="Proteomes" id="UP000188879">
    <property type="component" value="Unassembled WGS sequence"/>
</dbReference>
<sequence length="71" mass="7347">MASALRCTLPSSDKRRPVGEVDQGALMLMLTYVEAECLRLGAADSAHHAAMAAALLPGPVTRPGGSRAKLS</sequence>
<organism evidence="1 2">
    <name type="scientific">Teichococcus deserti</name>
    <dbReference type="NCBI Taxonomy" id="1817963"/>
    <lineage>
        <taxon>Bacteria</taxon>
        <taxon>Pseudomonadati</taxon>
        <taxon>Pseudomonadota</taxon>
        <taxon>Alphaproteobacteria</taxon>
        <taxon>Acetobacterales</taxon>
        <taxon>Roseomonadaceae</taxon>
        <taxon>Roseomonas</taxon>
    </lineage>
</organism>
<accession>A0A1V2H1N0</accession>
<protein>
    <submittedName>
        <fullName evidence="1">Uncharacterized protein</fullName>
    </submittedName>
</protein>
<comment type="caution">
    <text evidence="1">The sequence shown here is derived from an EMBL/GenBank/DDBJ whole genome shotgun (WGS) entry which is preliminary data.</text>
</comment>
<dbReference type="EMBL" id="MLCO01000116">
    <property type="protein sequence ID" value="ONG53122.1"/>
    <property type="molecule type" value="Genomic_DNA"/>
</dbReference>
<dbReference type="AlphaFoldDB" id="A0A1V2H1N0"/>
<keyword evidence="2" id="KW-1185">Reference proteome</keyword>
<proteinExistence type="predicted"/>
<gene>
    <name evidence="1" type="ORF">BKE38_13465</name>
</gene>
<evidence type="ECO:0000313" key="2">
    <source>
        <dbReference type="Proteomes" id="UP000188879"/>
    </source>
</evidence>